<evidence type="ECO:0000259" key="2">
    <source>
        <dbReference type="Pfam" id="PF03732"/>
    </source>
</evidence>
<name>A0A178W2I4_ARATH</name>
<feature type="compositionally biased region" description="Low complexity" evidence="1">
    <location>
        <begin position="257"/>
        <end position="276"/>
    </location>
</feature>
<dbReference type="Pfam" id="PF03732">
    <property type="entry name" value="Retrotrans_gag"/>
    <property type="match status" value="1"/>
</dbReference>
<gene>
    <name evidence="3" type="ordered locus">AXX17_At2g06490</name>
</gene>
<proteinExistence type="predicted"/>
<dbReference type="PANTHER" id="PTHR33223:SF11">
    <property type="entry name" value="ELEMENT PROTEIN, PUTATIVE-RELATED"/>
    <property type="match status" value="1"/>
</dbReference>
<reference evidence="4" key="1">
    <citation type="journal article" date="2016" name="Proc. Natl. Acad. Sci. U.S.A.">
        <title>Chromosome-level assembly of Arabidopsis thaliana Ler reveals the extent of translocation and inversion polymorphisms.</title>
        <authorList>
            <person name="Zapata L."/>
            <person name="Ding J."/>
            <person name="Willing E.M."/>
            <person name="Hartwig B."/>
            <person name="Bezdan D."/>
            <person name="Jiao W.B."/>
            <person name="Patel V."/>
            <person name="Velikkakam James G."/>
            <person name="Koornneef M."/>
            <person name="Ossowski S."/>
            <person name="Schneeberger K."/>
        </authorList>
    </citation>
    <scope>NUCLEOTIDE SEQUENCE [LARGE SCALE GENOMIC DNA]</scope>
    <source>
        <strain evidence="4">cv. Landsberg erecta</strain>
    </source>
</reference>
<sequence>MHTRSQGNQNLLLNDNIDRKINGVSEDGFKLRLFPFSLGDKAHLWEKTLPQGSITTWDDCKKAFLAKFFSNSRTARLRNEISGFTQKQNERLYEAWERFKGYQTKCPHHGFKQASLLSTLYRGVLPKIRMLLDTASNGNFLKKDVEEGWELVENVSQSDGNYNEDYDRSIHTSFDTDDKHHREMKALNDKLDKILQNQGGYNMEYNNYRPYPNLSYISTNVANPRDQVYPQQQQQQNQPKLFVPYNQSQGFIPKQQFQGGYQQQQQQPGFTPHQQQAPAPQNSDIMTMLQQLIQGQATGAMEIAKKLSVVNNKVDRQGVELNSKFESMSTRIRYVEGILASPTVNNNLCQLPGKAIQYPKEYATAHAITIRHDRELPTRYVPTSIGQCNSRGEDFYQDDVLADNTIEELKLTSQPTRLQAPPATRFVEKSEAAKTKDTVFVSPPYKPPLPFPGRFKKVLVAKYRALLEKHIKDMPLVDCLALIHDEHKYVKDLITEKIKEVQGMVLLSHECSAITEQKIVQEKLEDTRSFTLPCSIRQLTFSNCLCDFQPQTSRRPFGLLEDVQVMINGVEVPTDFVVLEIDEESKDPLILRRPFLASAGAVIDVKQGKINLNLGEDFKMKFEIRDTMKKPTIEGQTFLVEEMGQLANELLEELTDKDHLQTALTKSNEAGFLSSETLSYEMSLDSHNKVPGSEIFKGVIALEREDVALNEEVSIDSRLECSTKQLKSSMRASNGWLELKERSKWHDKAIRELTHTVKELNDQVKDLYGKANQAPLDIKDVPNDKVIPMVSKEGCEFTLEQSREDDYPNDEKGAYQERAIEYSITDLSREHAEFDVVSTKEGEETGTTPFLKFPQGTCLMSQWNTGGRMLEMYIHQAKGRIMSGQRTHERRAPQPVGVAIEQNDEEMAEPHQEPVMLARYTQADMDDYISRTFY</sequence>
<organism evidence="3 4">
    <name type="scientific">Arabidopsis thaliana</name>
    <name type="common">Mouse-ear cress</name>
    <dbReference type="NCBI Taxonomy" id="3702"/>
    <lineage>
        <taxon>Eukaryota</taxon>
        <taxon>Viridiplantae</taxon>
        <taxon>Streptophyta</taxon>
        <taxon>Embryophyta</taxon>
        <taxon>Tracheophyta</taxon>
        <taxon>Spermatophyta</taxon>
        <taxon>Magnoliopsida</taxon>
        <taxon>eudicotyledons</taxon>
        <taxon>Gunneridae</taxon>
        <taxon>Pentapetalae</taxon>
        <taxon>rosids</taxon>
        <taxon>malvids</taxon>
        <taxon>Brassicales</taxon>
        <taxon>Brassicaceae</taxon>
        <taxon>Camelineae</taxon>
        <taxon>Arabidopsis</taxon>
    </lineage>
</organism>
<dbReference type="InterPro" id="IPR005162">
    <property type="entry name" value="Retrotrans_gag_dom"/>
</dbReference>
<evidence type="ECO:0000313" key="4">
    <source>
        <dbReference type="Proteomes" id="UP000078284"/>
    </source>
</evidence>
<feature type="domain" description="Retrotransposon gag" evidence="2">
    <location>
        <begin position="32"/>
        <end position="124"/>
    </location>
</feature>
<evidence type="ECO:0000313" key="3">
    <source>
        <dbReference type="EMBL" id="OAP11553.1"/>
    </source>
</evidence>
<accession>A0A178W2I4</accession>
<dbReference type="InterPro" id="IPR021109">
    <property type="entry name" value="Peptidase_aspartic_dom_sf"/>
</dbReference>
<dbReference type="EMBL" id="LUHQ01000002">
    <property type="protein sequence ID" value="OAP11553.1"/>
    <property type="molecule type" value="Genomic_DNA"/>
</dbReference>
<feature type="region of interest" description="Disordered" evidence="1">
    <location>
        <begin position="257"/>
        <end position="280"/>
    </location>
</feature>
<dbReference type="AlphaFoldDB" id="A0A178W2I4"/>
<dbReference type="Proteomes" id="UP000078284">
    <property type="component" value="Chromosome 2"/>
</dbReference>
<protein>
    <recommendedName>
        <fullName evidence="2">Retrotransposon gag domain-containing protein</fullName>
    </recommendedName>
</protein>
<dbReference type="Gene3D" id="2.40.70.10">
    <property type="entry name" value="Acid Proteases"/>
    <property type="match status" value="1"/>
</dbReference>
<dbReference type="PANTHER" id="PTHR33223">
    <property type="entry name" value="CCHC-TYPE DOMAIN-CONTAINING PROTEIN"/>
    <property type="match status" value="1"/>
</dbReference>
<evidence type="ECO:0000256" key="1">
    <source>
        <dbReference type="SAM" id="MobiDB-lite"/>
    </source>
</evidence>
<comment type="caution">
    <text evidence="3">The sequence shown here is derived from an EMBL/GenBank/DDBJ whole genome shotgun (WGS) entry which is preliminary data.</text>
</comment>